<organism evidence="15 16">
    <name type="scientific">Aspergillus piperis CBS 112811</name>
    <dbReference type="NCBI Taxonomy" id="1448313"/>
    <lineage>
        <taxon>Eukaryota</taxon>
        <taxon>Fungi</taxon>
        <taxon>Dikarya</taxon>
        <taxon>Ascomycota</taxon>
        <taxon>Pezizomycotina</taxon>
        <taxon>Eurotiomycetes</taxon>
        <taxon>Eurotiomycetidae</taxon>
        <taxon>Eurotiales</taxon>
        <taxon>Aspergillaceae</taxon>
        <taxon>Aspergillus</taxon>
        <taxon>Aspergillus subgen. Circumdati</taxon>
    </lineage>
</organism>
<evidence type="ECO:0000256" key="8">
    <source>
        <dbReference type="ARBA" id="ARBA00023128"/>
    </source>
</evidence>
<dbReference type="AlphaFoldDB" id="A0A8G1R935"/>
<proteinExistence type="inferred from homology"/>
<evidence type="ECO:0000256" key="6">
    <source>
        <dbReference type="ARBA" id="ARBA00022927"/>
    </source>
</evidence>
<gene>
    <name evidence="15" type="ORF">BO85DRAFT_485128</name>
</gene>
<sequence>MIPAKLSGQQKNRRHLFTSLFLVDFPFRRFRLFPIFTFHPTFIMRTSTLIAATAGTIVTGLLAYAVYFDHKRQTDPEFRKALKRNNRRMARAVKEEAEAQGAMQREVIKKVVQQAKDEGFPTDLEEKEAYFMSQVAQGESLVAEEPIEAALCFYKALKVYPQPKDLISIYDKTVPKEVLEILAEMVALDSGLKLGSFTGESAAPESHGVE</sequence>
<dbReference type="Pfam" id="PF02064">
    <property type="entry name" value="MAS20"/>
    <property type="match status" value="1"/>
</dbReference>
<dbReference type="GO" id="GO:0016031">
    <property type="term" value="P:tRNA import into mitochondrion"/>
    <property type="evidence" value="ECO:0007669"/>
    <property type="project" value="TreeGrafter"/>
</dbReference>
<dbReference type="InterPro" id="IPR002056">
    <property type="entry name" value="MAS20"/>
</dbReference>
<keyword evidence="7 14" id="KW-1133">Transmembrane helix</keyword>
<keyword evidence="3" id="KW-0813">Transport</keyword>
<evidence type="ECO:0000256" key="14">
    <source>
        <dbReference type="SAM" id="Phobius"/>
    </source>
</evidence>
<keyword evidence="8" id="KW-0496">Mitochondrion</keyword>
<dbReference type="GeneID" id="37166702"/>
<dbReference type="Proteomes" id="UP000249526">
    <property type="component" value="Unassembled WGS sequence"/>
</dbReference>
<dbReference type="GO" id="GO:0030943">
    <property type="term" value="F:mitochondrion targeting sequence binding"/>
    <property type="evidence" value="ECO:0007669"/>
    <property type="project" value="TreeGrafter"/>
</dbReference>
<dbReference type="PANTHER" id="PTHR12430">
    <property type="entry name" value="MITOCHONDRIAL IMPORT RECEPTOR SUBUNIT TOM20"/>
    <property type="match status" value="1"/>
</dbReference>
<comment type="subcellular location">
    <subcellularLocation>
        <location evidence="1">Mitochondrion outer membrane</location>
        <topology evidence="1">Single-pass membrane protein</topology>
    </subcellularLocation>
</comment>
<dbReference type="Gene3D" id="1.20.960.10">
    <property type="entry name" value="Mitochondrial outer membrane translocase complex, subunit Tom20 domain"/>
    <property type="match status" value="1"/>
</dbReference>
<dbReference type="GO" id="GO:0008320">
    <property type="term" value="F:protein transmembrane transporter activity"/>
    <property type="evidence" value="ECO:0007669"/>
    <property type="project" value="TreeGrafter"/>
</dbReference>
<dbReference type="GO" id="GO:0030150">
    <property type="term" value="P:protein import into mitochondrial matrix"/>
    <property type="evidence" value="ECO:0007669"/>
    <property type="project" value="TreeGrafter"/>
</dbReference>
<evidence type="ECO:0000256" key="9">
    <source>
        <dbReference type="ARBA" id="ARBA00023136"/>
    </source>
</evidence>
<dbReference type="GO" id="GO:0006886">
    <property type="term" value="P:intracellular protein transport"/>
    <property type="evidence" value="ECO:0007669"/>
    <property type="project" value="InterPro"/>
</dbReference>
<dbReference type="GO" id="GO:0005742">
    <property type="term" value="C:mitochondrial outer membrane translocase complex"/>
    <property type="evidence" value="ECO:0007669"/>
    <property type="project" value="InterPro"/>
</dbReference>
<reference evidence="15 16" key="1">
    <citation type="submission" date="2018-02" db="EMBL/GenBank/DDBJ databases">
        <title>The genomes of Aspergillus section Nigri reveals drivers in fungal speciation.</title>
        <authorList>
            <consortium name="DOE Joint Genome Institute"/>
            <person name="Vesth T.C."/>
            <person name="Nybo J."/>
            <person name="Theobald S."/>
            <person name="Brandl J."/>
            <person name="Frisvad J.C."/>
            <person name="Nielsen K.F."/>
            <person name="Lyhne E.K."/>
            <person name="Kogle M.E."/>
            <person name="Kuo A."/>
            <person name="Riley R."/>
            <person name="Clum A."/>
            <person name="Nolan M."/>
            <person name="Lipzen A."/>
            <person name="Salamov A."/>
            <person name="Henrissat B."/>
            <person name="Wiebenga A."/>
            <person name="De vries R.P."/>
            <person name="Grigoriev I.V."/>
            <person name="Mortensen U.H."/>
            <person name="Andersen M.R."/>
            <person name="Baker S.E."/>
        </authorList>
    </citation>
    <scope>NUCLEOTIDE SEQUENCE [LARGE SCALE GENOMIC DNA]</scope>
    <source>
        <strain evidence="15 16">CBS 112811</strain>
    </source>
</reference>
<evidence type="ECO:0000256" key="2">
    <source>
        <dbReference type="ARBA" id="ARBA00005792"/>
    </source>
</evidence>
<keyword evidence="15" id="KW-0675">Receptor</keyword>
<feature type="transmembrane region" description="Helical" evidence="14">
    <location>
        <begin position="42"/>
        <end position="67"/>
    </location>
</feature>
<keyword evidence="4 14" id="KW-0812">Transmembrane</keyword>
<evidence type="ECO:0000256" key="3">
    <source>
        <dbReference type="ARBA" id="ARBA00022448"/>
    </source>
</evidence>
<evidence type="ECO:0000256" key="5">
    <source>
        <dbReference type="ARBA" id="ARBA00022787"/>
    </source>
</evidence>
<keyword evidence="9 14" id="KW-0472">Membrane</keyword>
<dbReference type="SUPFAM" id="SSF47157">
    <property type="entry name" value="Mitochondrial import receptor subunit Tom20"/>
    <property type="match status" value="1"/>
</dbReference>
<name>A0A8G1R935_9EURO</name>
<evidence type="ECO:0000256" key="11">
    <source>
        <dbReference type="ARBA" id="ARBA00068548"/>
    </source>
</evidence>
<evidence type="ECO:0000256" key="10">
    <source>
        <dbReference type="ARBA" id="ARBA00042705"/>
    </source>
</evidence>
<dbReference type="PANTHER" id="PTHR12430:SF0">
    <property type="entry name" value="TRANSLOCASE OF OUTER MITOCHONDRIAL MEMBRANE 20"/>
    <property type="match status" value="1"/>
</dbReference>
<evidence type="ECO:0000313" key="15">
    <source>
        <dbReference type="EMBL" id="RAH61397.1"/>
    </source>
</evidence>
<keyword evidence="6" id="KW-0653">Protein transport</keyword>
<evidence type="ECO:0000256" key="1">
    <source>
        <dbReference type="ARBA" id="ARBA00004572"/>
    </source>
</evidence>
<evidence type="ECO:0000256" key="4">
    <source>
        <dbReference type="ARBA" id="ARBA00022692"/>
    </source>
</evidence>
<dbReference type="GO" id="GO:0006605">
    <property type="term" value="P:protein targeting"/>
    <property type="evidence" value="ECO:0007669"/>
    <property type="project" value="InterPro"/>
</dbReference>
<evidence type="ECO:0000256" key="13">
    <source>
        <dbReference type="ARBA" id="ARBA00080405"/>
    </source>
</evidence>
<accession>A0A8G1R935</accession>
<keyword evidence="5" id="KW-1000">Mitochondrion outer membrane</keyword>
<dbReference type="PRINTS" id="PR00351">
    <property type="entry name" value="OM20RECEPTOR"/>
</dbReference>
<dbReference type="FunFam" id="1.20.960.10:FF:000002">
    <property type="entry name" value="Mitochondrial import receptor subunit TOM20"/>
    <property type="match status" value="1"/>
</dbReference>
<evidence type="ECO:0000256" key="12">
    <source>
        <dbReference type="ARBA" id="ARBA00073975"/>
    </source>
</evidence>
<dbReference type="RefSeq" id="XP_025519319.1">
    <property type="nucleotide sequence ID" value="XM_025663300.1"/>
</dbReference>
<dbReference type="EMBL" id="KZ825056">
    <property type="protein sequence ID" value="RAH61397.1"/>
    <property type="molecule type" value="Genomic_DNA"/>
</dbReference>
<dbReference type="InterPro" id="IPR023392">
    <property type="entry name" value="Tom20_dom_sf"/>
</dbReference>
<evidence type="ECO:0000313" key="16">
    <source>
        <dbReference type="Proteomes" id="UP000249526"/>
    </source>
</evidence>
<evidence type="ECO:0000256" key="7">
    <source>
        <dbReference type="ARBA" id="ARBA00022989"/>
    </source>
</evidence>
<keyword evidence="16" id="KW-1185">Reference proteome</keyword>
<protein>
    <recommendedName>
        <fullName evidence="11">Mitochondrial import receptor subunit TOM20</fullName>
    </recommendedName>
    <alternativeName>
        <fullName evidence="10">Mitochondrial 20 kDa outer membrane protein</fullName>
    </alternativeName>
    <alternativeName>
        <fullName evidence="12">Mitochondrial import receptor subunit tom20</fullName>
    </alternativeName>
    <alternativeName>
        <fullName evidence="13">Translocase of outer membrane 20 kDa subunit</fullName>
    </alternativeName>
</protein>
<comment type="similarity">
    <text evidence="2">Belongs to the Tom20 family.</text>
</comment>